<feature type="domain" description="DUF4283" evidence="1">
    <location>
        <begin position="107"/>
        <end position="190"/>
    </location>
</feature>
<dbReference type="PANTHER" id="PTHR31286">
    <property type="entry name" value="GLYCINE-RICH CELL WALL STRUCTURAL PROTEIN 1.8-LIKE"/>
    <property type="match status" value="1"/>
</dbReference>
<dbReference type="InterPro" id="IPR040256">
    <property type="entry name" value="At4g02000-like"/>
</dbReference>
<dbReference type="EMBL" id="JACXVP010000010">
    <property type="protein sequence ID" value="KAG5580337.1"/>
    <property type="molecule type" value="Genomic_DNA"/>
</dbReference>
<dbReference type="Pfam" id="PF14111">
    <property type="entry name" value="DUF4283"/>
    <property type="match status" value="1"/>
</dbReference>
<comment type="caution">
    <text evidence="2">The sequence shown here is derived from an EMBL/GenBank/DDBJ whole genome shotgun (WGS) entry which is preliminary data.</text>
</comment>
<proteinExistence type="predicted"/>
<name>A0A9J5WWW6_SOLCO</name>
<evidence type="ECO:0000313" key="3">
    <source>
        <dbReference type="Proteomes" id="UP000824120"/>
    </source>
</evidence>
<accession>A0A9J5WWW6</accession>
<evidence type="ECO:0000259" key="1">
    <source>
        <dbReference type="Pfam" id="PF14111"/>
    </source>
</evidence>
<protein>
    <recommendedName>
        <fullName evidence="1">DUF4283 domain-containing protein</fullName>
    </recommendedName>
</protein>
<dbReference type="InterPro" id="IPR025558">
    <property type="entry name" value="DUF4283"/>
</dbReference>
<evidence type="ECO:0000313" key="2">
    <source>
        <dbReference type="EMBL" id="KAG5580337.1"/>
    </source>
</evidence>
<dbReference type="AlphaFoldDB" id="A0A9J5WWW6"/>
<dbReference type="Proteomes" id="UP000824120">
    <property type="component" value="Chromosome 10"/>
</dbReference>
<reference evidence="2 3" key="1">
    <citation type="submission" date="2020-09" db="EMBL/GenBank/DDBJ databases">
        <title>De no assembly of potato wild relative species, Solanum commersonii.</title>
        <authorList>
            <person name="Cho K."/>
        </authorList>
    </citation>
    <scope>NUCLEOTIDE SEQUENCE [LARGE SCALE GENOMIC DNA]</scope>
    <source>
        <strain evidence="2">LZ3.2</strain>
        <tissue evidence="2">Leaf</tissue>
    </source>
</reference>
<dbReference type="PANTHER" id="PTHR31286:SF177">
    <property type="entry name" value="ENDONUCLEASE_EXONUCLEASE_PHOSPHATASE"/>
    <property type="match status" value="1"/>
</dbReference>
<sequence length="222" mass="25242">MNPKIPPPIKISSNFDVYRPVQQNSNQNSFEQTLKRTPVTNDVNKHNNHQIPDPAPPTVTQSLATRLRANQLKNVTPMIIDQPIITTRQGYPSITFYEEDFLGKMSGRCKYTLVGKFLNAMPKMEAIRKSFIAQTQLTGGVKIAHFNSRHIYIDLDNEADHISVWTKQKMYIAGQSMKLQMWTPTFKPAEETPIVPIWITLPELPLALSLHGNFNTSAVPDW</sequence>
<keyword evidence="3" id="KW-1185">Reference proteome</keyword>
<gene>
    <name evidence="2" type="ORF">H5410_050964</name>
</gene>
<organism evidence="2 3">
    <name type="scientific">Solanum commersonii</name>
    <name type="common">Commerson's wild potato</name>
    <name type="synonym">Commerson's nightshade</name>
    <dbReference type="NCBI Taxonomy" id="4109"/>
    <lineage>
        <taxon>Eukaryota</taxon>
        <taxon>Viridiplantae</taxon>
        <taxon>Streptophyta</taxon>
        <taxon>Embryophyta</taxon>
        <taxon>Tracheophyta</taxon>
        <taxon>Spermatophyta</taxon>
        <taxon>Magnoliopsida</taxon>
        <taxon>eudicotyledons</taxon>
        <taxon>Gunneridae</taxon>
        <taxon>Pentapetalae</taxon>
        <taxon>asterids</taxon>
        <taxon>lamiids</taxon>
        <taxon>Solanales</taxon>
        <taxon>Solanaceae</taxon>
        <taxon>Solanoideae</taxon>
        <taxon>Solaneae</taxon>
        <taxon>Solanum</taxon>
    </lineage>
</organism>